<keyword evidence="1" id="KW-0449">Lipoprotein</keyword>
<dbReference type="AlphaFoldDB" id="A0A286AET6"/>
<keyword evidence="2" id="KW-1185">Reference proteome</keyword>
<dbReference type="EMBL" id="OCMT01000005">
    <property type="protein sequence ID" value="SOD20410.1"/>
    <property type="molecule type" value="Genomic_DNA"/>
</dbReference>
<dbReference type="NCBIfam" id="TIGR03514">
    <property type="entry name" value="GldB_lipo"/>
    <property type="match status" value="1"/>
</dbReference>
<dbReference type="RefSeq" id="WP_097133914.1">
    <property type="nucleotide sequence ID" value="NZ_OCMT01000005.1"/>
</dbReference>
<gene>
    <name evidence="1" type="ORF">SAMN06297358_4127</name>
</gene>
<accession>A0A286AET6</accession>
<name>A0A286AET6_9SPHI</name>
<sequence length="345" mass="40380">MIYKSKFRQSYLFFLCTALFFSCSKSKKPDVSGIKLDIKVERFDKDLYQQRDKNVLLSDSLLHQKYGAFYEDFIFKMVGNDSYTSQEVLQGLYQDTAYTDLNHEVDSVFPNLNKVETELTQSFKYIKYYYPKAQIPRFIGFLSGFSYQTPIGDNYVGIGLDMFLGQNSKFYGALVHSIPLYLSKRFTPEYIVPRVSEYYVRENLFKERDEDRSLLAKMVYNGKVLYFMDQIMPDAMPDSIKIGYTDKQLAWCKTYEAEIWGFYLESNLLYETDYPKIQVYLSEGPFTPGLGEKNSSAPKLGIWTGWQIVRKYMEENPDVTLQQLMAETDAQKILTKSKYKPKLMK</sequence>
<dbReference type="PROSITE" id="PS51257">
    <property type="entry name" value="PROKAR_LIPOPROTEIN"/>
    <property type="match status" value="1"/>
</dbReference>
<dbReference type="OrthoDB" id="976022at2"/>
<evidence type="ECO:0000313" key="1">
    <source>
        <dbReference type="EMBL" id="SOD20410.1"/>
    </source>
</evidence>
<proteinExistence type="predicted"/>
<dbReference type="InterPro" id="IPR019853">
    <property type="entry name" value="GldB-like"/>
</dbReference>
<protein>
    <submittedName>
        <fullName evidence="1">Gliding motility-associated lipoprotein GldB</fullName>
    </submittedName>
</protein>
<reference evidence="2" key="1">
    <citation type="submission" date="2017-09" db="EMBL/GenBank/DDBJ databases">
        <authorList>
            <person name="Varghese N."/>
            <person name="Submissions S."/>
        </authorList>
    </citation>
    <scope>NUCLEOTIDE SEQUENCE [LARGE SCALE GENOMIC DNA]</scope>
    <source>
        <strain evidence="2">CGMCC 1.12803</strain>
    </source>
</reference>
<dbReference type="Pfam" id="PF25594">
    <property type="entry name" value="GldB_lipo"/>
    <property type="match status" value="1"/>
</dbReference>
<evidence type="ECO:0000313" key="2">
    <source>
        <dbReference type="Proteomes" id="UP000219281"/>
    </source>
</evidence>
<organism evidence="1 2">
    <name type="scientific">Pedobacter xixiisoli</name>
    <dbReference type="NCBI Taxonomy" id="1476464"/>
    <lineage>
        <taxon>Bacteria</taxon>
        <taxon>Pseudomonadati</taxon>
        <taxon>Bacteroidota</taxon>
        <taxon>Sphingobacteriia</taxon>
        <taxon>Sphingobacteriales</taxon>
        <taxon>Sphingobacteriaceae</taxon>
        <taxon>Pedobacter</taxon>
    </lineage>
</organism>
<dbReference type="Proteomes" id="UP000219281">
    <property type="component" value="Unassembled WGS sequence"/>
</dbReference>